<dbReference type="AlphaFoldDB" id="A0A8H7IU18"/>
<protein>
    <submittedName>
        <fullName evidence="1">Uncharacterized protein</fullName>
    </submittedName>
</protein>
<comment type="caution">
    <text evidence="1">The sequence shown here is derived from an EMBL/GenBank/DDBJ whole genome shotgun (WGS) entry which is preliminary data.</text>
</comment>
<keyword evidence="2" id="KW-1185">Reference proteome</keyword>
<sequence>MTDQIGTHETREQEREKELAKARDCLNIIQFKPDNHPYHSPREARAKPNHRLVEVFGIKNIFTDAGCTGFSVNTIRKMKAACKMTSRLDAGDWTDLRTRAIDYFADYIQRKGQLESINLAGLVQFVTLKLSLSYLFDDAEAAFKTHDTFDDITYIGQQINELWMKSKNTNNTRPQWNDQIKLHQALRNVTTRSMPGSFPGDENSGVEPTIPLENPMNLLLPAYETMWRVVMRCFIEVQLRGAKNGPEWIAILAEYLEELNDPQCMSRKVFQKASPSGLRPIDIAKETLRLHPPSRRVHRDFDGKLVRADIEACHRSKLLGGEDPLVFRPERWLDICPEQRGKRYEADFSTATKPKNDTLKQDETTLGFMPFATYCTADKSETKAFAMKMIVLLVAVLCRGLGDEWMLADANSLPDPHVPLESDREAYGDLCLKKV</sequence>
<dbReference type="GO" id="GO:0020037">
    <property type="term" value="F:heme binding"/>
    <property type="evidence" value="ECO:0007669"/>
    <property type="project" value="InterPro"/>
</dbReference>
<reference evidence="1" key="2">
    <citation type="submission" date="2020-09" db="EMBL/GenBank/DDBJ databases">
        <title>Reference genome assembly for Australian Ascochyta lentis isolate Al4.</title>
        <authorList>
            <person name="Lee R.C."/>
            <person name="Farfan-Caceres L.M."/>
            <person name="Debler J.W."/>
            <person name="Williams A.H."/>
            <person name="Henares B.M."/>
        </authorList>
    </citation>
    <scope>NUCLEOTIDE SEQUENCE</scope>
    <source>
        <strain evidence="1">Al4</strain>
    </source>
</reference>
<reference evidence="1" key="1">
    <citation type="submission" date="2018-12" db="EMBL/GenBank/DDBJ databases">
        <authorList>
            <person name="Syme R.A."/>
            <person name="Farfan-Caceres L."/>
            <person name="Lichtenzveig J."/>
        </authorList>
    </citation>
    <scope>NUCLEOTIDE SEQUENCE</scope>
    <source>
        <strain evidence="1">Al4</strain>
    </source>
</reference>
<name>A0A8H7IU18_9PLEO</name>
<evidence type="ECO:0000313" key="2">
    <source>
        <dbReference type="Proteomes" id="UP000651452"/>
    </source>
</evidence>
<dbReference type="EMBL" id="RZGK01000021">
    <property type="protein sequence ID" value="KAF9691396.1"/>
    <property type="molecule type" value="Genomic_DNA"/>
</dbReference>
<proteinExistence type="predicted"/>
<dbReference type="SUPFAM" id="SSF48264">
    <property type="entry name" value="Cytochrome P450"/>
    <property type="match status" value="1"/>
</dbReference>
<dbReference type="GO" id="GO:0004497">
    <property type="term" value="F:monooxygenase activity"/>
    <property type="evidence" value="ECO:0007669"/>
    <property type="project" value="InterPro"/>
</dbReference>
<organism evidence="1 2">
    <name type="scientific">Ascochyta lentis</name>
    <dbReference type="NCBI Taxonomy" id="205686"/>
    <lineage>
        <taxon>Eukaryota</taxon>
        <taxon>Fungi</taxon>
        <taxon>Dikarya</taxon>
        <taxon>Ascomycota</taxon>
        <taxon>Pezizomycotina</taxon>
        <taxon>Dothideomycetes</taxon>
        <taxon>Pleosporomycetidae</taxon>
        <taxon>Pleosporales</taxon>
        <taxon>Pleosporineae</taxon>
        <taxon>Didymellaceae</taxon>
        <taxon>Ascochyta</taxon>
    </lineage>
</organism>
<dbReference type="OrthoDB" id="10029320at2759"/>
<dbReference type="Proteomes" id="UP000651452">
    <property type="component" value="Unassembled WGS sequence"/>
</dbReference>
<dbReference type="GO" id="GO:0016705">
    <property type="term" value="F:oxidoreductase activity, acting on paired donors, with incorporation or reduction of molecular oxygen"/>
    <property type="evidence" value="ECO:0007669"/>
    <property type="project" value="InterPro"/>
</dbReference>
<dbReference type="InterPro" id="IPR036396">
    <property type="entry name" value="Cyt_P450_sf"/>
</dbReference>
<dbReference type="GO" id="GO:0005506">
    <property type="term" value="F:iron ion binding"/>
    <property type="evidence" value="ECO:0007669"/>
    <property type="project" value="InterPro"/>
</dbReference>
<accession>A0A8H7IU18</accession>
<gene>
    <name evidence="1" type="ORF">EKO04_010684</name>
</gene>
<evidence type="ECO:0000313" key="1">
    <source>
        <dbReference type="EMBL" id="KAF9691396.1"/>
    </source>
</evidence>
<dbReference type="Gene3D" id="1.10.630.10">
    <property type="entry name" value="Cytochrome P450"/>
    <property type="match status" value="1"/>
</dbReference>